<dbReference type="SUPFAM" id="SSF56672">
    <property type="entry name" value="DNA/RNA polymerases"/>
    <property type="match status" value="1"/>
</dbReference>
<dbReference type="Pfam" id="PF00078">
    <property type="entry name" value="RVT_1"/>
    <property type="match status" value="1"/>
</dbReference>
<evidence type="ECO:0000256" key="1">
    <source>
        <dbReference type="SAM" id="MobiDB-lite"/>
    </source>
</evidence>
<evidence type="ECO:0000259" key="2">
    <source>
        <dbReference type="PROSITE" id="PS50878"/>
    </source>
</evidence>
<dbReference type="InterPro" id="IPR036691">
    <property type="entry name" value="Endo/exonu/phosph_ase_sf"/>
</dbReference>
<dbReference type="InterPro" id="IPR005135">
    <property type="entry name" value="Endo/exonuclease/phosphatase"/>
</dbReference>
<dbReference type="Pfam" id="PF03372">
    <property type="entry name" value="Exo_endo_phos"/>
    <property type="match status" value="1"/>
</dbReference>
<dbReference type="Gene3D" id="3.60.10.10">
    <property type="entry name" value="Endonuclease/exonuclease/phosphatase"/>
    <property type="match status" value="1"/>
</dbReference>
<dbReference type="Pfam" id="PF13966">
    <property type="entry name" value="zf-RVT"/>
    <property type="match status" value="1"/>
</dbReference>
<accession>A0A2N9HE04</accession>
<gene>
    <name evidence="3" type="ORF">FSB_LOCUS37711</name>
</gene>
<dbReference type="Pfam" id="PF14111">
    <property type="entry name" value="DUF4283"/>
    <property type="match status" value="1"/>
</dbReference>
<feature type="compositionally biased region" description="Polar residues" evidence="1">
    <location>
        <begin position="145"/>
        <end position="158"/>
    </location>
</feature>
<dbReference type="EMBL" id="OIVN01003249">
    <property type="protein sequence ID" value="SPD09829.1"/>
    <property type="molecule type" value="Genomic_DNA"/>
</dbReference>
<dbReference type="GO" id="GO:0003824">
    <property type="term" value="F:catalytic activity"/>
    <property type="evidence" value="ECO:0007669"/>
    <property type="project" value="InterPro"/>
</dbReference>
<reference evidence="3" key="1">
    <citation type="submission" date="2018-02" db="EMBL/GenBank/DDBJ databases">
        <authorList>
            <person name="Cohen D.B."/>
            <person name="Kent A.D."/>
        </authorList>
    </citation>
    <scope>NUCLEOTIDE SEQUENCE</scope>
</reference>
<evidence type="ECO:0000313" key="3">
    <source>
        <dbReference type="EMBL" id="SPD09829.1"/>
    </source>
</evidence>
<name>A0A2N9HE04_FAGSY</name>
<dbReference type="CDD" id="cd01650">
    <property type="entry name" value="RT_nLTR_like"/>
    <property type="match status" value="1"/>
</dbReference>
<dbReference type="InterPro" id="IPR043502">
    <property type="entry name" value="DNA/RNA_pol_sf"/>
</dbReference>
<dbReference type="InterPro" id="IPR000477">
    <property type="entry name" value="RT_dom"/>
</dbReference>
<dbReference type="PROSITE" id="PS50878">
    <property type="entry name" value="RT_POL"/>
    <property type="match status" value="1"/>
</dbReference>
<feature type="region of interest" description="Disordered" evidence="1">
    <location>
        <begin position="131"/>
        <end position="200"/>
    </location>
</feature>
<organism evidence="3">
    <name type="scientific">Fagus sylvatica</name>
    <name type="common">Beechnut</name>
    <dbReference type="NCBI Taxonomy" id="28930"/>
    <lineage>
        <taxon>Eukaryota</taxon>
        <taxon>Viridiplantae</taxon>
        <taxon>Streptophyta</taxon>
        <taxon>Embryophyta</taxon>
        <taxon>Tracheophyta</taxon>
        <taxon>Spermatophyta</taxon>
        <taxon>Magnoliopsida</taxon>
        <taxon>eudicotyledons</taxon>
        <taxon>Gunneridae</taxon>
        <taxon>Pentapetalae</taxon>
        <taxon>rosids</taxon>
        <taxon>fabids</taxon>
        <taxon>Fagales</taxon>
        <taxon>Fagaceae</taxon>
        <taxon>Fagus</taxon>
    </lineage>
</organism>
<dbReference type="PANTHER" id="PTHR33116:SF86">
    <property type="entry name" value="REVERSE TRANSCRIPTASE DOMAIN-CONTAINING PROTEIN"/>
    <property type="match status" value="1"/>
</dbReference>
<dbReference type="InterPro" id="IPR026960">
    <property type="entry name" value="RVT-Znf"/>
</dbReference>
<feature type="domain" description="Reverse transcriptase" evidence="2">
    <location>
        <begin position="625"/>
        <end position="895"/>
    </location>
</feature>
<proteinExistence type="predicted"/>
<dbReference type="InterPro" id="IPR025558">
    <property type="entry name" value="DUF4283"/>
</dbReference>
<dbReference type="SUPFAM" id="SSF56219">
    <property type="entry name" value="DNase I-like"/>
    <property type="match status" value="1"/>
</dbReference>
<sequence length="1310" mass="150938">MKLTADEEDDIIETDEQLGKVYYECTLSLFGRFLSTKSFNRQAAKDTLRSIWRMGPDFRIVEVGNEILQFKFPTDFQRRWVLENGPWSFDNNLLLLREWEKGMSSRCLMANDEESAAQYRDWLRARSGVKQGRSRSRYASRPDEQPQTEVGSAATSPSMVLVPNGEEISKPRMEDPQGQQMSAGLTVTGGARLDDKPQKTSIKGRPLEKAVNQKENLSQQDKMDLGEAVLAPFGEATAEKQKVAAPVSMKLLSWNCQGLGNPCTVLSLCRLVKSQDPQVLFLMETKLGKKKMEGIRLKLGFQNAFVVPSIGRSRGLALLWQGEVALEVKNFTTHHIDSHILHGNDSGWRLIGFYGRPEEQRKWESWALLEQLNKCCSLPWLCYGDFNEILEQNEKRGKRLRPWRRMCEFREVVNRCQFVDLGYKGYKFTWNNNRDVRAFVKERLDRVVATLSWTNLFNIISVTHLQISKSDHIPILVEAANQRSQTRNKRRLTRFEEKWATHPDCETVIRGLWEEEVGEGSPMFRLTEKIKRCRMGLAQWSKQIFGGSQHQIRARFEAMEALTNDDGGQNRSLISDLKEEINSLLLSDEIHWKQRSRNTWLKEGDCNTKFFHNSATQRQRTNKIEGLLNEQGQWITEVGQLQSISEQYFKDIFTSSTPPRIEEAMEVVDRVVNPEMNRRLTRPFNAEESAFVPGRLITDNILVAYEVINSLKSKRHGRVGSMAIKLDMSKAYDRVEWCYLERIMQKMGFDAKWIDLMMECVKSPSYSILLNGEPHGFVSPTRGIRQGDPLSPYLFLICAEGFTALLRKAERDKRLSGISVCRGGPRISHLLFADDSLLFCQAKLEECNNLMDILTLYEESSGQKINRDKTAIFFSRNTAENKREEIKSRWGAQVLSQYEKYLGLPALVGRSKEQAFKGLKDRIARKIQGWNERFLSKAGREVLIKAVAQAIPTFTMSCFSLPKSFCKDVDALVANFWWGQSKEGNKIHWANWKKMCMPKEKGGMGFRDLYSFNQAMLAKQGWRFLQDQHSLVYRVYKAKYFPKCSLMEANLGTNPSFIWRSLLKGRDTLVKGIKWKVGDGRSINVWRDKWLPVTPGGQQDENSGLLVRDLIDEDRNCKDQPFWGETSTVEFSVSSAYEMLLKEESSPLSAESSNAGEIRDTWRKVWKLRIPGKVKHFLWRACSEALPTKHNLYKRKIINNQLCNFCERAVETTSHVLWACPYANGVWSKMGGKLQKCQISEEAFGNLVSHLFLYLKKEEVENWAVVAWSLWNARNRWIHEGVQSSLEFIVDKGVSLLRDYKRVQEKSECR</sequence>
<protein>
    <recommendedName>
        <fullName evidence="2">Reverse transcriptase domain-containing protein</fullName>
    </recommendedName>
</protein>
<dbReference type="PANTHER" id="PTHR33116">
    <property type="entry name" value="REVERSE TRANSCRIPTASE ZINC-BINDING DOMAIN-CONTAINING PROTEIN-RELATED-RELATED"/>
    <property type="match status" value="1"/>
</dbReference>